<protein>
    <submittedName>
        <fullName evidence="1">Uncharacterized protein</fullName>
    </submittedName>
</protein>
<gene>
    <name evidence="1" type="ORF">TIFTF001_036537</name>
</gene>
<name>A0AA88E3J5_FICCA</name>
<accession>A0AA88E3J5</accession>
<dbReference type="EMBL" id="BTGU01000458">
    <property type="protein sequence ID" value="GMN67472.1"/>
    <property type="molecule type" value="Genomic_DNA"/>
</dbReference>
<keyword evidence="2" id="KW-1185">Reference proteome</keyword>
<reference evidence="1" key="1">
    <citation type="submission" date="2023-07" db="EMBL/GenBank/DDBJ databases">
        <title>draft genome sequence of fig (Ficus carica).</title>
        <authorList>
            <person name="Takahashi T."/>
            <person name="Nishimura K."/>
        </authorList>
    </citation>
    <scope>NUCLEOTIDE SEQUENCE</scope>
</reference>
<dbReference type="Proteomes" id="UP001187192">
    <property type="component" value="Unassembled WGS sequence"/>
</dbReference>
<comment type="caution">
    <text evidence="1">The sequence shown here is derived from an EMBL/GenBank/DDBJ whole genome shotgun (WGS) entry which is preliminary data.</text>
</comment>
<sequence>MASTAGHPSYSPSVNIQKSLLKQHKGAWDVGVVPSAVAAFDATAVFVAATSHVANNAAAIPTSRVR</sequence>
<proteinExistence type="predicted"/>
<organism evidence="1 2">
    <name type="scientific">Ficus carica</name>
    <name type="common">Common fig</name>
    <dbReference type="NCBI Taxonomy" id="3494"/>
    <lineage>
        <taxon>Eukaryota</taxon>
        <taxon>Viridiplantae</taxon>
        <taxon>Streptophyta</taxon>
        <taxon>Embryophyta</taxon>
        <taxon>Tracheophyta</taxon>
        <taxon>Spermatophyta</taxon>
        <taxon>Magnoliopsida</taxon>
        <taxon>eudicotyledons</taxon>
        <taxon>Gunneridae</taxon>
        <taxon>Pentapetalae</taxon>
        <taxon>rosids</taxon>
        <taxon>fabids</taxon>
        <taxon>Rosales</taxon>
        <taxon>Moraceae</taxon>
        <taxon>Ficeae</taxon>
        <taxon>Ficus</taxon>
    </lineage>
</organism>
<dbReference type="AlphaFoldDB" id="A0AA88E3J5"/>
<evidence type="ECO:0000313" key="2">
    <source>
        <dbReference type="Proteomes" id="UP001187192"/>
    </source>
</evidence>
<evidence type="ECO:0000313" key="1">
    <source>
        <dbReference type="EMBL" id="GMN67472.1"/>
    </source>
</evidence>